<proteinExistence type="predicted"/>
<evidence type="ECO:0000313" key="1">
    <source>
        <dbReference type="EMBL" id="MDP5276333.1"/>
    </source>
</evidence>
<dbReference type="Proteomes" id="UP001231941">
    <property type="component" value="Unassembled WGS sequence"/>
</dbReference>
<organism evidence="1 2">
    <name type="scientific">Chengkuizengella axinellae</name>
    <dbReference type="NCBI Taxonomy" id="3064388"/>
    <lineage>
        <taxon>Bacteria</taxon>
        <taxon>Bacillati</taxon>
        <taxon>Bacillota</taxon>
        <taxon>Bacilli</taxon>
        <taxon>Bacillales</taxon>
        <taxon>Paenibacillaceae</taxon>
        <taxon>Chengkuizengella</taxon>
    </lineage>
</organism>
<sequence length="76" mass="8433">MVYERQGELIFITTGRASEQFIITEVKNFILFGDDGEIIPVCNLASASTTVGQTFTVNLKPIRKSTKVDVLVVRGR</sequence>
<accession>A0ABT9J434</accession>
<name>A0ABT9J434_9BACL</name>
<reference evidence="1 2" key="1">
    <citation type="submission" date="2023-08" db="EMBL/GenBank/DDBJ databases">
        <authorList>
            <person name="Park J.-S."/>
        </authorList>
    </citation>
    <scope>NUCLEOTIDE SEQUENCE [LARGE SCALE GENOMIC DNA]</scope>
    <source>
        <strain evidence="1 2">2205SS18-9</strain>
    </source>
</reference>
<dbReference type="RefSeq" id="WP_305993639.1">
    <property type="nucleotide sequence ID" value="NZ_JAVAMP010000013.1"/>
</dbReference>
<gene>
    <name evidence="1" type="ORF">Q5Y73_19765</name>
</gene>
<keyword evidence="2" id="KW-1185">Reference proteome</keyword>
<dbReference type="EMBL" id="JAVAMP010000013">
    <property type="protein sequence ID" value="MDP5276333.1"/>
    <property type="molecule type" value="Genomic_DNA"/>
</dbReference>
<protein>
    <submittedName>
        <fullName evidence="1">Uncharacterized protein</fullName>
    </submittedName>
</protein>
<evidence type="ECO:0000313" key="2">
    <source>
        <dbReference type="Proteomes" id="UP001231941"/>
    </source>
</evidence>
<comment type="caution">
    <text evidence="1">The sequence shown here is derived from an EMBL/GenBank/DDBJ whole genome shotgun (WGS) entry which is preliminary data.</text>
</comment>